<dbReference type="GO" id="GO:0046406">
    <property type="term" value="F:magnesium protoporphyrin IX methyltransferase activity"/>
    <property type="evidence" value="ECO:0007669"/>
    <property type="project" value="UniProtKB-UniRule"/>
</dbReference>
<dbReference type="EMBL" id="VOPW01000001">
    <property type="protein sequence ID" value="TXC66374.1"/>
    <property type="molecule type" value="Genomic_DNA"/>
</dbReference>
<dbReference type="Proteomes" id="UP000321832">
    <property type="component" value="Unassembled WGS sequence"/>
</dbReference>
<keyword evidence="7" id="KW-1185">Reference proteome</keyword>
<proteinExistence type="predicted"/>
<dbReference type="Pfam" id="PF03602">
    <property type="entry name" value="Cons_hypoth95"/>
    <property type="match status" value="1"/>
</dbReference>
<evidence type="ECO:0000256" key="1">
    <source>
        <dbReference type="ARBA" id="ARBA00022603"/>
    </source>
</evidence>
<dbReference type="EC" id="2.1.1.11" evidence="4"/>
<protein>
    <recommendedName>
        <fullName evidence="4">Magnesium protoporphyrin IX methyltransferase</fullName>
        <ecNumber evidence="4">2.1.1.11</ecNumber>
    </recommendedName>
</protein>
<feature type="domain" description="Magnesium-protoporphyrin IX methyltransferase C-terminal" evidence="5">
    <location>
        <begin position="136"/>
        <end position="236"/>
    </location>
</feature>
<evidence type="ECO:0000313" key="6">
    <source>
        <dbReference type="EMBL" id="TXC66374.1"/>
    </source>
</evidence>
<dbReference type="Pfam" id="PF07109">
    <property type="entry name" value="Mg-por_mtran_C"/>
    <property type="match status" value="1"/>
</dbReference>
<organism evidence="6 7">
    <name type="scientific">Piscinibacter aquaticus</name>
    <dbReference type="NCBI Taxonomy" id="392597"/>
    <lineage>
        <taxon>Bacteria</taxon>
        <taxon>Pseudomonadati</taxon>
        <taxon>Pseudomonadota</taxon>
        <taxon>Betaproteobacteria</taxon>
        <taxon>Burkholderiales</taxon>
        <taxon>Sphaerotilaceae</taxon>
        <taxon>Piscinibacter</taxon>
    </lineage>
</organism>
<accession>A0A5C6U0C1</accession>
<keyword evidence="1 6" id="KW-0489">Methyltransferase</keyword>
<dbReference type="AlphaFoldDB" id="A0A5C6U0C1"/>
<dbReference type="NCBIfam" id="TIGR02021">
    <property type="entry name" value="BchM-ChlM"/>
    <property type="match status" value="1"/>
</dbReference>
<gene>
    <name evidence="6" type="ORF">FSC37_12495</name>
</gene>
<reference evidence="6 7" key="1">
    <citation type="submission" date="2019-08" db="EMBL/GenBank/DDBJ databases">
        <authorList>
            <person name="Khan S.A."/>
            <person name="Jeon C.O."/>
            <person name="Jeong S.E."/>
        </authorList>
    </citation>
    <scope>NUCLEOTIDE SEQUENCE [LARGE SCALE GENOMIC DNA]</scope>
    <source>
        <strain evidence="7">IMCC1728</strain>
    </source>
</reference>
<evidence type="ECO:0000259" key="5">
    <source>
        <dbReference type="Pfam" id="PF07109"/>
    </source>
</evidence>
<sequence>MDHTSYRARRGEIEHYFDRTAVQAWERLTSDAPVGRIRATVRAGRDRMRAMLLDWLPQDLHGARLLDAGCGTGALAVEAARRGAEVVAIDLSPTLVELAVRRVAAHLDTFAAGGRIDFRSGDMLAAELGRFDHVVAMDSLIHYEASDVLRALEAWAPRVSRSMLITFAPRTPALAAMHAVGRLFPRGDRAPAIEPVAELALKRGLLAAPGLQGFADGRCERIASGFYTSQALEIVRS</sequence>
<dbReference type="SUPFAM" id="SSF53335">
    <property type="entry name" value="S-adenosyl-L-methionine-dependent methyltransferases"/>
    <property type="match status" value="1"/>
</dbReference>
<dbReference type="PANTHER" id="PTHR43464:SF19">
    <property type="entry name" value="UBIQUINONE BIOSYNTHESIS O-METHYLTRANSFERASE, MITOCHONDRIAL"/>
    <property type="match status" value="1"/>
</dbReference>
<keyword evidence="3" id="KW-0949">S-adenosyl-L-methionine</keyword>
<dbReference type="Gene3D" id="3.40.50.150">
    <property type="entry name" value="Vaccinia Virus protein VP39"/>
    <property type="match status" value="1"/>
</dbReference>
<dbReference type="CDD" id="cd02440">
    <property type="entry name" value="AdoMet_MTases"/>
    <property type="match status" value="1"/>
</dbReference>
<evidence type="ECO:0000256" key="2">
    <source>
        <dbReference type="ARBA" id="ARBA00022679"/>
    </source>
</evidence>
<comment type="caution">
    <text evidence="6">The sequence shown here is derived from an EMBL/GenBank/DDBJ whole genome shotgun (WGS) entry which is preliminary data.</text>
</comment>
<dbReference type="PROSITE" id="PS51556">
    <property type="entry name" value="SAM_MT_MG_PIX"/>
    <property type="match status" value="1"/>
</dbReference>
<name>A0A5C6U0C1_9BURK</name>
<dbReference type="InterPro" id="IPR010940">
    <property type="entry name" value="Mg_prot_MeTrfase_C"/>
</dbReference>
<evidence type="ECO:0000256" key="3">
    <source>
        <dbReference type="ARBA" id="ARBA00022691"/>
    </source>
</evidence>
<dbReference type="PANTHER" id="PTHR43464">
    <property type="entry name" value="METHYLTRANSFERASE"/>
    <property type="match status" value="1"/>
</dbReference>
<dbReference type="InterPro" id="IPR029063">
    <property type="entry name" value="SAM-dependent_MTases_sf"/>
</dbReference>
<keyword evidence="2 6" id="KW-0808">Transferase</keyword>
<dbReference type="InterPro" id="IPR010251">
    <property type="entry name" value="Mg_prot_MeTrfase"/>
</dbReference>
<evidence type="ECO:0000313" key="7">
    <source>
        <dbReference type="Proteomes" id="UP000321832"/>
    </source>
</evidence>
<dbReference type="GO" id="GO:0015995">
    <property type="term" value="P:chlorophyll biosynthetic process"/>
    <property type="evidence" value="ECO:0007669"/>
    <property type="project" value="UniProtKB-UniRule"/>
</dbReference>
<evidence type="ECO:0000256" key="4">
    <source>
        <dbReference type="NCBIfam" id="TIGR02021"/>
    </source>
</evidence>
<dbReference type="GO" id="GO:0032259">
    <property type="term" value="P:methylation"/>
    <property type="evidence" value="ECO:0007669"/>
    <property type="project" value="UniProtKB-KW"/>
</dbReference>